<reference evidence="1 2" key="1">
    <citation type="submission" date="2020-08" db="EMBL/GenBank/DDBJ databases">
        <authorList>
            <person name="Koutsovoulos G."/>
            <person name="Danchin GJ E."/>
        </authorList>
    </citation>
    <scope>NUCLEOTIDE SEQUENCE [LARGE SCALE GENOMIC DNA]</scope>
</reference>
<comment type="caution">
    <text evidence="1">The sequence shown here is derived from an EMBL/GenBank/DDBJ whole genome shotgun (WGS) entry which is preliminary data.</text>
</comment>
<sequence length="105" mass="12707">MISIFQYMQAHDEFEIKANKLKQTKLDKYLGNLWIKEVDFTHRGNNIVRRYLLPTLQSAETHSEGILYNSRFVPDIRHEDYYKENGDDLEQYMKIFFLQNWPCTI</sequence>
<evidence type="ECO:0000313" key="2">
    <source>
        <dbReference type="Proteomes" id="UP000580250"/>
    </source>
</evidence>
<protein>
    <submittedName>
        <fullName evidence="1">Uncharacterized protein</fullName>
    </submittedName>
</protein>
<gene>
    <name evidence="1" type="ORF">MENT_LOCUS28467</name>
</gene>
<dbReference type="AlphaFoldDB" id="A0A6V7VQ34"/>
<proteinExistence type="predicted"/>
<evidence type="ECO:0000313" key="1">
    <source>
        <dbReference type="EMBL" id="CAD2176644.1"/>
    </source>
</evidence>
<dbReference type="Proteomes" id="UP000580250">
    <property type="component" value="Unassembled WGS sequence"/>
</dbReference>
<organism evidence="1 2">
    <name type="scientific">Meloidogyne enterolobii</name>
    <name type="common">Root-knot nematode worm</name>
    <name type="synonym">Meloidogyne mayaguensis</name>
    <dbReference type="NCBI Taxonomy" id="390850"/>
    <lineage>
        <taxon>Eukaryota</taxon>
        <taxon>Metazoa</taxon>
        <taxon>Ecdysozoa</taxon>
        <taxon>Nematoda</taxon>
        <taxon>Chromadorea</taxon>
        <taxon>Rhabditida</taxon>
        <taxon>Tylenchina</taxon>
        <taxon>Tylenchomorpha</taxon>
        <taxon>Tylenchoidea</taxon>
        <taxon>Meloidogynidae</taxon>
        <taxon>Meloidogyninae</taxon>
        <taxon>Meloidogyne</taxon>
    </lineage>
</organism>
<accession>A0A6V7VQ34</accession>
<dbReference type="EMBL" id="CAJEWN010000281">
    <property type="protein sequence ID" value="CAD2176644.1"/>
    <property type="molecule type" value="Genomic_DNA"/>
</dbReference>
<name>A0A6V7VQ34_MELEN</name>